<dbReference type="Pfam" id="PF22785">
    <property type="entry name" value="Tc-R-P"/>
    <property type="match status" value="1"/>
</dbReference>
<dbReference type="Pfam" id="PF01322">
    <property type="entry name" value="Cytochrom_C_2"/>
    <property type="match status" value="1"/>
</dbReference>
<proteinExistence type="predicted"/>
<dbReference type="SUPFAM" id="SSF52799">
    <property type="entry name" value="(Phosphotyrosine protein) phosphatases II"/>
    <property type="match status" value="1"/>
</dbReference>
<keyword evidence="1" id="KW-0175">Coiled coil</keyword>
<sequence length="309" mass="34749">MSFRILIFIGLCVWGTSIEPACCQSQNIDARTVDTSEKVNNHARFHSLSRPGLHNVFQIDDQVYSGSGPEGKQSFDALKKMGIKTIISVDGTQPNLKLAKAAGMKYIHIPIGYDGISEDASLSFLRAAKEVKGPVYIHCHHGRHRGPAAAAMVGLCRGSLDKQRALLFLGQAGTSKDYSGLWKDIRQFQVPAEGTPLPELVESAPVEPMVTAMAQISHYYEELLKKAEGTPRDEKNAMRISVLLREEFHESLRKHSDDYDDTFKKWMRESEMEIKQLEAELKQGNQKQVSARLKQFKSQCKRCHKAYRN</sequence>
<evidence type="ECO:0000313" key="3">
    <source>
        <dbReference type="Proteomes" id="UP000317171"/>
    </source>
</evidence>
<dbReference type="Gene3D" id="1.20.120.10">
    <property type="entry name" value="Cytochrome c/b562"/>
    <property type="match status" value="1"/>
</dbReference>
<dbReference type="GO" id="GO:0009055">
    <property type="term" value="F:electron transfer activity"/>
    <property type="evidence" value="ECO:0007669"/>
    <property type="project" value="InterPro"/>
</dbReference>
<dbReference type="RefSeq" id="WP_145215257.1">
    <property type="nucleotide sequence ID" value="NZ_CP036269.1"/>
</dbReference>
<evidence type="ECO:0000313" key="2">
    <source>
        <dbReference type="EMBL" id="QDT42288.1"/>
    </source>
</evidence>
<keyword evidence="3" id="KW-1185">Reference proteome</keyword>
<dbReference type="OrthoDB" id="251220at2"/>
<dbReference type="GO" id="GO:0022900">
    <property type="term" value="P:electron transport chain"/>
    <property type="evidence" value="ECO:0007669"/>
    <property type="project" value="InterPro"/>
</dbReference>
<dbReference type="InterPro" id="IPR010980">
    <property type="entry name" value="Cyt_c/b562"/>
</dbReference>
<dbReference type="InterPro" id="IPR002321">
    <property type="entry name" value="Cyt_c_II"/>
</dbReference>
<dbReference type="InterPro" id="IPR029021">
    <property type="entry name" value="Prot-tyrosine_phosphatase-like"/>
</dbReference>
<dbReference type="KEGG" id="gaz:Pan241w_23710"/>
<protein>
    <recommendedName>
        <fullName evidence="4">Cytochrome C</fullName>
    </recommendedName>
</protein>
<dbReference type="GO" id="GO:0020037">
    <property type="term" value="F:heme binding"/>
    <property type="evidence" value="ECO:0007669"/>
    <property type="project" value="InterPro"/>
</dbReference>
<reference evidence="2 3" key="1">
    <citation type="submission" date="2019-02" db="EMBL/GenBank/DDBJ databases">
        <title>Deep-cultivation of Planctomycetes and their phenomic and genomic characterization uncovers novel biology.</title>
        <authorList>
            <person name="Wiegand S."/>
            <person name="Jogler M."/>
            <person name="Boedeker C."/>
            <person name="Pinto D."/>
            <person name="Vollmers J."/>
            <person name="Rivas-Marin E."/>
            <person name="Kohn T."/>
            <person name="Peeters S.H."/>
            <person name="Heuer A."/>
            <person name="Rast P."/>
            <person name="Oberbeckmann S."/>
            <person name="Bunk B."/>
            <person name="Jeske O."/>
            <person name="Meyerdierks A."/>
            <person name="Storesund J.E."/>
            <person name="Kallscheuer N."/>
            <person name="Luecker S."/>
            <person name="Lage O.M."/>
            <person name="Pohl T."/>
            <person name="Merkel B.J."/>
            <person name="Hornburger P."/>
            <person name="Mueller R.-W."/>
            <person name="Bruemmer F."/>
            <person name="Labrenz M."/>
            <person name="Spormann A.M."/>
            <person name="Op den Camp H."/>
            <person name="Overmann J."/>
            <person name="Amann R."/>
            <person name="Jetten M.S.M."/>
            <person name="Mascher T."/>
            <person name="Medema M.H."/>
            <person name="Devos D.P."/>
            <person name="Kaster A.-K."/>
            <person name="Ovreas L."/>
            <person name="Rohde M."/>
            <person name="Galperin M.Y."/>
            <person name="Jogler C."/>
        </authorList>
    </citation>
    <scope>NUCLEOTIDE SEQUENCE [LARGE SCALE GENOMIC DNA]</scope>
    <source>
        <strain evidence="2 3">Pan241w</strain>
    </source>
</reference>
<dbReference type="GO" id="GO:0005506">
    <property type="term" value="F:iron ion binding"/>
    <property type="evidence" value="ECO:0007669"/>
    <property type="project" value="InterPro"/>
</dbReference>
<name>A0A517REI8_9PLAN</name>
<accession>A0A517REI8</accession>
<organism evidence="2 3">
    <name type="scientific">Gimesia alba</name>
    <dbReference type="NCBI Taxonomy" id="2527973"/>
    <lineage>
        <taxon>Bacteria</taxon>
        <taxon>Pseudomonadati</taxon>
        <taxon>Planctomycetota</taxon>
        <taxon>Planctomycetia</taxon>
        <taxon>Planctomycetales</taxon>
        <taxon>Planctomycetaceae</taxon>
        <taxon>Gimesia</taxon>
    </lineage>
</organism>
<evidence type="ECO:0000256" key="1">
    <source>
        <dbReference type="SAM" id="Coils"/>
    </source>
</evidence>
<gene>
    <name evidence="2" type="ORF">Pan241w_23710</name>
</gene>
<dbReference type="SUPFAM" id="SSF47175">
    <property type="entry name" value="Cytochromes"/>
    <property type="match status" value="1"/>
</dbReference>
<dbReference type="Proteomes" id="UP000317171">
    <property type="component" value="Chromosome"/>
</dbReference>
<dbReference type="Gene3D" id="3.90.190.10">
    <property type="entry name" value="Protein tyrosine phosphatase superfamily"/>
    <property type="match status" value="1"/>
</dbReference>
<evidence type="ECO:0008006" key="4">
    <source>
        <dbReference type="Google" id="ProtNLM"/>
    </source>
</evidence>
<dbReference type="AlphaFoldDB" id="A0A517REI8"/>
<dbReference type="EMBL" id="CP036269">
    <property type="protein sequence ID" value="QDT42288.1"/>
    <property type="molecule type" value="Genomic_DNA"/>
</dbReference>
<feature type="coiled-coil region" evidence="1">
    <location>
        <begin position="267"/>
        <end position="294"/>
    </location>
</feature>